<keyword evidence="2" id="KW-0472">Membrane</keyword>
<dbReference type="Proteomes" id="UP000010367">
    <property type="component" value="Chromosome"/>
</dbReference>
<dbReference type="KEGG" id="oac:Oscil6304_5057"/>
<accession>K9TRC1</accession>
<gene>
    <name evidence="3" type="ORF">Oscil6304_5057</name>
</gene>
<dbReference type="RefSeq" id="WP_015151173.1">
    <property type="nucleotide sequence ID" value="NC_019693.1"/>
</dbReference>
<keyword evidence="2" id="KW-0812">Transmembrane</keyword>
<dbReference type="AlphaFoldDB" id="K9TRC1"/>
<evidence type="ECO:0000256" key="2">
    <source>
        <dbReference type="SAM" id="Phobius"/>
    </source>
</evidence>
<feature type="coiled-coil region" evidence="1">
    <location>
        <begin position="260"/>
        <end position="301"/>
    </location>
</feature>
<sequence>MQTSLIYPQIFLFAYDRQVPGGEGGHERDWDALRDRLQIHPEVDQPGDREYRFRHPEGQGVYLRYGVGDTQNLMVALMPHSDETCDITLLSRFRQTLNVPANLGKTWLILGYINNRSDAAHIQAAHAAYQGFFPSKSVPPLNASKFLNCSVFEVRDSPPDGKHPDSEVEVILICICPSKSTLKRVADFYSEWLGLFGDRHQIGSAYRTSQLIQTVLEEQGIFQTPSILPNFTELLPSSPTITLQNLSSLQSQWDENFRTLAKYQRELEELKWQCHALKTHLANYQRRLHRIKAQIKDEIATSDLKWLVHFQDDIAPQYQGEMEQQWRRLTLELQHQKQSLQGTEVLLNRVYQKERDRRLENAIGAAAIGVGTTTTSAISWNQAISNQGEPESPGELTLAPLGFNYGLVFFLSLFLGILCGGVSWMGFNRWRSVR</sequence>
<dbReference type="InParanoid" id="K9TRC1"/>
<proteinExistence type="predicted"/>
<keyword evidence="4" id="KW-1185">Reference proteome</keyword>
<dbReference type="OrthoDB" id="447521at2"/>
<dbReference type="HOGENOM" id="CLU_631405_0_0_3"/>
<keyword evidence="1" id="KW-0175">Coiled coil</keyword>
<protein>
    <submittedName>
        <fullName evidence="3">Uncharacterized protein</fullName>
    </submittedName>
</protein>
<keyword evidence="2" id="KW-1133">Transmembrane helix</keyword>
<evidence type="ECO:0000313" key="3">
    <source>
        <dbReference type="EMBL" id="AFY84559.1"/>
    </source>
</evidence>
<dbReference type="STRING" id="56110.Oscil6304_5057"/>
<evidence type="ECO:0000313" key="4">
    <source>
        <dbReference type="Proteomes" id="UP000010367"/>
    </source>
</evidence>
<organism evidence="3 4">
    <name type="scientific">Oscillatoria acuminata PCC 6304</name>
    <dbReference type="NCBI Taxonomy" id="56110"/>
    <lineage>
        <taxon>Bacteria</taxon>
        <taxon>Bacillati</taxon>
        <taxon>Cyanobacteriota</taxon>
        <taxon>Cyanophyceae</taxon>
        <taxon>Oscillatoriophycideae</taxon>
        <taxon>Oscillatoriales</taxon>
        <taxon>Oscillatoriaceae</taxon>
        <taxon>Oscillatoria</taxon>
    </lineage>
</organism>
<feature type="transmembrane region" description="Helical" evidence="2">
    <location>
        <begin position="403"/>
        <end position="427"/>
    </location>
</feature>
<name>K9TRC1_9CYAN</name>
<reference evidence="3 4" key="1">
    <citation type="submission" date="2012-06" db="EMBL/GenBank/DDBJ databases">
        <title>Finished chromosome of genome of Oscillatoria acuminata PCC 6304.</title>
        <authorList>
            <consortium name="US DOE Joint Genome Institute"/>
            <person name="Gugger M."/>
            <person name="Coursin T."/>
            <person name="Rippka R."/>
            <person name="Tandeau De Marsac N."/>
            <person name="Huntemann M."/>
            <person name="Wei C.-L."/>
            <person name="Han J."/>
            <person name="Detter J.C."/>
            <person name="Han C."/>
            <person name="Tapia R."/>
            <person name="Davenport K."/>
            <person name="Daligault H."/>
            <person name="Erkkila T."/>
            <person name="Gu W."/>
            <person name="Munk A.C.C."/>
            <person name="Teshima H."/>
            <person name="Xu Y."/>
            <person name="Chain P."/>
            <person name="Chen A."/>
            <person name="Krypides N."/>
            <person name="Mavromatis K."/>
            <person name="Markowitz V."/>
            <person name="Szeto E."/>
            <person name="Ivanova N."/>
            <person name="Mikhailova N."/>
            <person name="Ovchinnikova G."/>
            <person name="Pagani I."/>
            <person name="Pati A."/>
            <person name="Goodwin L."/>
            <person name="Peters L."/>
            <person name="Pitluck S."/>
            <person name="Woyke T."/>
            <person name="Kerfeld C."/>
        </authorList>
    </citation>
    <scope>NUCLEOTIDE SEQUENCE [LARGE SCALE GENOMIC DNA]</scope>
    <source>
        <strain evidence="3 4">PCC 6304</strain>
    </source>
</reference>
<evidence type="ECO:0000256" key="1">
    <source>
        <dbReference type="SAM" id="Coils"/>
    </source>
</evidence>
<dbReference type="EMBL" id="CP003607">
    <property type="protein sequence ID" value="AFY84559.1"/>
    <property type="molecule type" value="Genomic_DNA"/>
</dbReference>